<protein>
    <submittedName>
        <fullName evidence="1">Uncharacterized protein</fullName>
    </submittedName>
</protein>
<dbReference type="AlphaFoldDB" id="A0AAV4PZE3"/>
<dbReference type="Proteomes" id="UP001054945">
    <property type="component" value="Unassembled WGS sequence"/>
</dbReference>
<sequence>MLSANPSFLTLRSPATPFVRPGLESRNTPGCCPTEGKGGERNAYRLGRDAESVVVIYASEDLQRREINYRLLILFGL</sequence>
<comment type="caution">
    <text evidence="1">The sequence shown here is derived from an EMBL/GenBank/DDBJ whole genome shotgun (WGS) entry which is preliminary data.</text>
</comment>
<evidence type="ECO:0000313" key="2">
    <source>
        <dbReference type="Proteomes" id="UP001054945"/>
    </source>
</evidence>
<accession>A0AAV4PZE3</accession>
<keyword evidence="2" id="KW-1185">Reference proteome</keyword>
<evidence type="ECO:0000313" key="1">
    <source>
        <dbReference type="EMBL" id="GIY02520.1"/>
    </source>
</evidence>
<organism evidence="1 2">
    <name type="scientific">Caerostris extrusa</name>
    <name type="common">Bark spider</name>
    <name type="synonym">Caerostris bankana</name>
    <dbReference type="NCBI Taxonomy" id="172846"/>
    <lineage>
        <taxon>Eukaryota</taxon>
        <taxon>Metazoa</taxon>
        <taxon>Ecdysozoa</taxon>
        <taxon>Arthropoda</taxon>
        <taxon>Chelicerata</taxon>
        <taxon>Arachnida</taxon>
        <taxon>Araneae</taxon>
        <taxon>Araneomorphae</taxon>
        <taxon>Entelegynae</taxon>
        <taxon>Araneoidea</taxon>
        <taxon>Araneidae</taxon>
        <taxon>Caerostris</taxon>
    </lineage>
</organism>
<proteinExistence type="predicted"/>
<dbReference type="EMBL" id="BPLR01005451">
    <property type="protein sequence ID" value="GIY02520.1"/>
    <property type="molecule type" value="Genomic_DNA"/>
</dbReference>
<name>A0AAV4PZE3_CAEEX</name>
<reference evidence="1 2" key="1">
    <citation type="submission" date="2021-06" db="EMBL/GenBank/DDBJ databases">
        <title>Caerostris extrusa draft genome.</title>
        <authorList>
            <person name="Kono N."/>
            <person name="Arakawa K."/>
        </authorList>
    </citation>
    <scope>NUCLEOTIDE SEQUENCE [LARGE SCALE GENOMIC DNA]</scope>
</reference>
<gene>
    <name evidence="1" type="ORF">CEXT_495541</name>
</gene>